<dbReference type="CDD" id="cd00200">
    <property type="entry name" value="WD40"/>
    <property type="match status" value="1"/>
</dbReference>
<dbReference type="SMART" id="SM00320">
    <property type="entry name" value="WD40"/>
    <property type="match status" value="7"/>
</dbReference>
<dbReference type="SUPFAM" id="SSF50978">
    <property type="entry name" value="WD40 repeat-like"/>
    <property type="match status" value="1"/>
</dbReference>
<dbReference type="AlphaFoldDB" id="A0AAU9K9S3"/>
<name>A0AAU9K9S3_9CILI</name>
<dbReference type="PANTHER" id="PTHR19879:SF9">
    <property type="entry name" value="TRANSCRIPTION INITIATION FACTOR TFIID SUBUNIT 5"/>
    <property type="match status" value="1"/>
</dbReference>
<dbReference type="PROSITE" id="PS00678">
    <property type="entry name" value="WD_REPEATS_1"/>
    <property type="match status" value="1"/>
</dbReference>
<dbReference type="PANTHER" id="PTHR19879">
    <property type="entry name" value="TRANSCRIPTION INITIATION FACTOR TFIID"/>
    <property type="match status" value="1"/>
</dbReference>
<sequence>MDKKINEFIGDKAVSFSQSGHYLATLYHNAIYVWNFDPNLRYIEGHYHKEPIYSISLSSSNKYLASAGEGETIKIWDIKSLKLISEHKIHKNFVSSVCFSPNEDLLLSGSADLTVKLYDIKERSVISTFYGHEQSLRSVKFVPFGKYIASVDNDDFAIIWKIKDQKIYKTFEDVYDIAFHPNLYVFALSCKSGVRIISTDNWEEKKKLTVDYPKRVIFSPLGNVFATINFNKEISLWSTKNFNELSSFLDGGVLAFSPCENYLAAAHKSNIVLYDIGKITSISYSSDGKFICSGSKDKTIKLWDAEKGLESLRQKIKEGVVANQSFLKWTSTSDDLIMPFCSFSREKLNLQTLNLMDSLCPNP</sequence>
<evidence type="ECO:0000256" key="2">
    <source>
        <dbReference type="ARBA" id="ARBA00022737"/>
    </source>
</evidence>
<dbReference type="InterPro" id="IPR001680">
    <property type="entry name" value="WD40_rpt"/>
</dbReference>
<accession>A0AAU9K9S3</accession>
<proteinExistence type="predicted"/>
<dbReference type="Gene3D" id="2.130.10.10">
    <property type="entry name" value="YVTN repeat-like/Quinoprotein amine dehydrogenase"/>
    <property type="match status" value="3"/>
</dbReference>
<reference evidence="4" key="1">
    <citation type="submission" date="2021-09" db="EMBL/GenBank/DDBJ databases">
        <authorList>
            <consortium name="AG Swart"/>
            <person name="Singh M."/>
            <person name="Singh A."/>
            <person name="Seah K."/>
            <person name="Emmerich C."/>
        </authorList>
    </citation>
    <scope>NUCLEOTIDE SEQUENCE</scope>
    <source>
        <strain evidence="4">ATCC30299</strain>
    </source>
</reference>
<organism evidence="4 5">
    <name type="scientific">Blepharisma stoltei</name>
    <dbReference type="NCBI Taxonomy" id="1481888"/>
    <lineage>
        <taxon>Eukaryota</taxon>
        <taxon>Sar</taxon>
        <taxon>Alveolata</taxon>
        <taxon>Ciliophora</taxon>
        <taxon>Postciliodesmatophora</taxon>
        <taxon>Heterotrichea</taxon>
        <taxon>Heterotrichida</taxon>
        <taxon>Blepharismidae</taxon>
        <taxon>Blepharisma</taxon>
    </lineage>
</organism>
<feature type="repeat" description="WD" evidence="3">
    <location>
        <begin position="45"/>
        <end position="86"/>
    </location>
</feature>
<feature type="repeat" description="WD" evidence="3">
    <location>
        <begin position="279"/>
        <end position="313"/>
    </location>
</feature>
<keyword evidence="2" id="KW-0677">Repeat</keyword>
<gene>
    <name evidence="4" type="ORF">BSTOLATCC_MIC60788</name>
</gene>
<comment type="caution">
    <text evidence="4">The sequence shown here is derived from an EMBL/GenBank/DDBJ whole genome shotgun (WGS) entry which is preliminary data.</text>
</comment>
<evidence type="ECO:0000313" key="5">
    <source>
        <dbReference type="Proteomes" id="UP001162131"/>
    </source>
</evidence>
<dbReference type="InterPro" id="IPR019775">
    <property type="entry name" value="WD40_repeat_CS"/>
</dbReference>
<dbReference type="PROSITE" id="PS50294">
    <property type="entry name" value="WD_REPEATS_REGION"/>
    <property type="match status" value="4"/>
</dbReference>
<feature type="repeat" description="WD" evidence="3">
    <location>
        <begin position="129"/>
        <end position="170"/>
    </location>
</feature>
<dbReference type="InterPro" id="IPR015943">
    <property type="entry name" value="WD40/YVTN_repeat-like_dom_sf"/>
</dbReference>
<keyword evidence="1 3" id="KW-0853">WD repeat</keyword>
<protein>
    <submittedName>
        <fullName evidence="4">Uncharacterized protein</fullName>
    </submittedName>
</protein>
<feature type="repeat" description="WD" evidence="3">
    <location>
        <begin position="87"/>
        <end position="128"/>
    </location>
</feature>
<dbReference type="Pfam" id="PF00400">
    <property type="entry name" value="WD40"/>
    <property type="match status" value="4"/>
</dbReference>
<evidence type="ECO:0000313" key="4">
    <source>
        <dbReference type="EMBL" id="CAG9334168.1"/>
    </source>
</evidence>
<dbReference type="PRINTS" id="PR00320">
    <property type="entry name" value="GPROTEINBRPT"/>
</dbReference>
<keyword evidence="5" id="KW-1185">Reference proteome</keyword>
<dbReference type="EMBL" id="CAJZBQ010000058">
    <property type="protein sequence ID" value="CAG9334168.1"/>
    <property type="molecule type" value="Genomic_DNA"/>
</dbReference>
<dbReference type="InterPro" id="IPR036322">
    <property type="entry name" value="WD40_repeat_dom_sf"/>
</dbReference>
<dbReference type="PROSITE" id="PS50082">
    <property type="entry name" value="WD_REPEATS_2"/>
    <property type="match status" value="4"/>
</dbReference>
<dbReference type="Proteomes" id="UP001162131">
    <property type="component" value="Unassembled WGS sequence"/>
</dbReference>
<evidence type="ECO:0000256" key="3">
    <source>
        <dbReference type="PROSITE-ProRule" id="PRU00221"/>
    </source>
</evidence>
<evidence type="ECO:0000256" key="1">
    <source>
        <dbReference type="ARBA" id="ARBA00022574"/>
    </source>
</evidence>
<dbReference type="InterPro" id="IPR020472">
    <property type="entry name" value="WD40_PAC1"/>
</dbReference>